<name>A0A554MXY7_9EURY</name>
<dbReference type="SUPFAM" id="SSF56399">
    <property type="entry name" value="ADP-ribosylation"/>
    <property type="match status" value="1"/>
</dbReference>
<comment type="caution">
    <text evidence="1">The sequence shown here is derived from an EMBL/GenBank/DDBJ whole genome shotgun (WGS) entry which is preliminary data.</text>
</comment>
<accession>A0A554MXY7</accession>
<gene>
    <name evidence="1" type="ORF">DP107_13535</name>
</gene>
<dbReference type="Pfam" id="PF06108">
    <property type="entry name" value="DUF952"/>
    <property type="match status" value="1"/>
</dbReference>
<dbReference type="Proteomes" id="UP000319894">
    <property type="component" value="Unassembled WGS sequence"/>
</dbReference>
<dbReference type="AlphaFoldDB" id="A0A554MXY7"/>
<dbReference type="EMBL" id="QMDX01000009">
    <property type="protein sequence ID" value="TSD10005.1"/>
    <property type="molecule type" value="Genomic_DNA"/>
</dbReference>
<dbReference type="Gene3D" id="3.20.170.20">
    <property type="entry name" value="Protein of unknown function DUF952"/>
    <property type="match status" value="1"/>
</dbReference>
<proteinExistence type="predicted"/>
<dbReference type="InterPro" id="IPR009297">
    <property type="entry name" value="DUF952"/>
</dbReference>
<protein>
    <submittedName>
        <fullName evidence="1">Uncharacterized protein</fullName>
    </submittedName>
</protein>
<sequence length="66" mass="7468">MFEAGVVVVADYDRVDDKELVLLLLDESRVEAPVRYGTDEDDRGSTFPHVYGPLKLEYIIEALPVE</sequence>
<evidence type="ECO:0000313" key="1">
    <source>
        <dbReference type="EMBL" id="TSD10005.1"/>
    </source>
</evidence>
<reference evidence="1 2" key="1">
    <citation type="submission" date="2018-06" db="EMBL/GenBank/DDBJ databases">
        <title>Natronomonas sp. F16-60 a new haloarchaeon isolated from a solar saltern of Isla Cristina, Huelva, Spain.</title>
        <authorList>
            <person name="Duran-Viseras A."/>
            <person name="Sanchez-Porro C."/>
            <person name="Ventosa A."/>
        </authorList>
    </citation>
    <scope>NUCLEOTIDE SEQUENCE [LARGE SCALE GENOMIC DNA]</scope>
    <source>
        <strain evidence="1 2">F16-60</strain>
    </source>
</reference>
<dbReference type="InParanoid" id="A0A554MXY7"/>
<organism evidence="1 2">
    <name type="scientific">Haloglomus irregulare</name>
    <dbReference type="NCBI Taxonomy" id="2234134"/>
    <lineage>
        <taxon>Archaea</taxon>
        <taxon>Methanobacteriati</taxon>
        <taxon>Methanobacteriota</taxon>
        <taxon>Stenosarchaea group</taxon>
        <taxon>Halobacteria</taxon>
        <taxon>Halobacteriales</taxon>
        <taxon>Natronomonadaceae</taxon>
        <taxon>Haloglomus</taxon>
    </lineage>
</organism>
<keyword evidence="2" id="KW-1185">Reference proteome</keyword>
<evidence type="ECO:0000313" key="2">
    <source>
        <dbReference type="Proteomes" id="UP000319894"/>
    </source>
</evidence>